<accession>A0A6G0WJM2</accession>
<sequence length="124" mass="13533">MPSDRSCSCLPSSATASGPSTTRSKCRRRSSGALAGQASCRGSAWARAYCCSIRTLDSRRTLVPQLMPMPVAELSWRTLLRVSVDALWVKKLAHGDQEVRDFAAKTLLDRHDDGLLGVPETIEE</sequence>
<evidence type="ECO:0000313" key="3">
    <source>
        <dbReference type="Proteomes" id="UP000481153"/>
    </source>
</evidence>
<keyword evidence="3" id="KW-1185">Reference proteome</keyword>
<comment type="caution">
    <text evidence="2">The sequence shown here is derived from an EMBL/GenBank/DDBJ whole genome shotgun (WGS) entry which is preliminary data.</text>
</comment>
<name>A0A6G0WJM2_9STRA</name>
<protein>
    <submittedName>
        <fullName evidence="2">Uncharacterized protein</fullName>
    </submittedName>
</protein>
<evidence type="ECO:0000256" key="1">
    <source>
        <dbReference type="SAM" id="MobiDB-lite"/>
    </source>
</evidence>
<gene>
    <name evidence="2" type="ORF">Ae201684_014652</name>
</gene>
<proteinExistence type="predicted"/>
<organism evidence="2 3">
    <name type="scientific">Aphanomyces euteiches</name>
    <dbReference type="NCBI Taxonomy" id="100861"/>
    <lineage>
        <taxon>Eukaryota</taxon>
        <taxon>Sar</taxon>
        <taxon>Stramenopiles</taxon>
        <taxon>Oomycota</taxon>
        <taxon>Saprolegniomycetes</taxon>
        <taxon>Saprolegniales</taxon>
        <taxon>Verrucalvaceae</taxon>
        <taxon>Aphanomyces</taxon>
    </lineage>
</organism>
<reference evidence="2 3" key="1">
    <citation type="submission" date="2019-07" db="EMBL/GenBank/DDBJ databases">
        <title>Genomics analysis of Aphanomyces spp. identifies a new class of oomycete effector associated with host adaptation.</title>
        <authorList>
            <person name="Gaulin E."/>
        </authorList>
    </citation>
    <scope>NUCLEOTIDE SEQUENCE [LARGE SCALE GENOMIC DNA]</scope>
    <source>
        <strain evidence="2 3">ATCC 201684</strain>
    </source>
</reference>
<evidence type="ECO:0000313" key="2">
    <source>
        <dbReference type="EMBL" id="KAF0727395.1"/>
    </source>
</evidence>
<feature type="compositionally biased region" description="Polar residues" evidence="1">
    <location>
        <begin position="1"/>
        <end position="10"/>
    </location>
</feature>
<dbReference type="Proteomes" id="UP000481153">
    <property type="component" value="Unassembled WGS sequence"/>
</dbReference>
<dbReference type="EMBL" id="VJMJ01000198">
    <property type="protein sequence ID" value="KAF0727395.1"/>
    <property type="molecule type" value="Genomic_DNA"/>
</dbReference>
<feature type="compositionally biased region" description="Low complexity" evidence="1">
    <location>
        <begin position="11"/>
        <end position="23"/>
    </location>
</feature>
<dbReference type="AlphaFoldDB" id="A0A6G0WJM2"/>
<feature type="region of interest" description="Disordered" evidence="1">
    <location>
        <begin position="1"/>
        <end position="28"/>
    </location>
</feature>